<gene>
    <name evidence="2" type="ORF">PG991_016192</name>
</gene>
<feature type="domain" description="GST N-terminal" evidence="1">
    <location>
        <begin position="8"/>
        <end position="100"/>
    </location>
</feature>
<dbReference type="PROSITE" id="PS50404">
    <property type="entry name" value="GST_NTER"/>
    <property type="match status" value="1"/>
</dbReference>
<evidence type="ECO:0000259" key="1">
    <source>
        <dbReference type="PROSITE" id="PS50404"/>
    </source>
</evidence>
<name>A0ABR1R1I6_9PEZI</name>
<dbReference type="Gene3D" id="3.40.30.10">
    <property type="entry name" value="Glutaredoxin"/>
    <property type="match status" value="1"/>
</dbReference>
<dbReference type="InterPro" id="IPR036249">
    <property type="entry name" value="Thioredoxin-like_sf"/>
</dbReference>
<dbReference type="EMBL" id="JAQQWI010000024">
    <property type="protein sequence ID" value="KAK7994604.1"/>
    <property type="molecule type" value="Genomic_DNA"/>
</dbReference>
<evidence type="ECO:0000313" key="2">
    <source>
        <dbReference type="EMBL" id="KAK7994604.1"/>
    </source>
</evidence>
<accession>A0ABR1R1I6</accession>
<dbReference type="Proteomes" id="UP001396898">
    <property type="component" value="Unassembled WGS sequence"/>
</dbReference>
<comment type="caution">
    <text evidence="2">The sequence shown here is derived from an EMBL/GenBank/DDBJ whole genome shotgun (WGS) entry which is preliminary data.</text>
</comment>
<keyword evidence="3" id="KW-1185">Reference proteome</keyword>
<sequence>MAADPTDAEYTLYSAPFSLYSMMARHTVLLGPKTLNAKPPKKIDLHFINHKKNENLGENYLLNINPKGQIPAMTGGALEKPLTDSMSITLHLAETHYPAMLPADHEVMIREILGEMHAIPGLSFSRVIETPEMNPSPAEKMLERQDISPAYRQALLQKLMFHYEGNALAFQPGPVAKARRDLKILFGKITVQRLASGAYGKYGPPEWTFGWRVGPTALDAHLLPLVLRCVEVGHDDLPTQDLKTWANAMARSPAWQKTMHGGPTVWDLSMGPVEEMQEFMDW</sequence>
<dbReference type="InterPro" id="IPR004045">
    <property type="entry name" value="Glutathione_S-Trfase_N"/>
</dbReference>
<organism evidence="2 3">
    <name type="scientific">Apiospora marii</name>
    <dbReference type="NCBI Taxonomy" id="335849"/>
    <lineage>
        <taxon>Eukaryota</taxon>
        <taxon>Fungi</taxon>
        <taxon>Dikarya</taxon>
        <taxon>Ascomycota</taxon>
        <taxon>Pezizomycotina</taxon>
        <taxon>Sordariomycetes</taxon>
        <taxon>Xylariomycetidae</taxon>
        <taxon>Amphisphaeriales</taxon>
        <taxon>Apiosporaceae</taxon>
        <taxon>Apiospora</taxon>
    </lineage>
</organism>
<evidence type="ECO:0000313" key="3">
    <source>
        <dbReference type="Proteomes" id="UP001396898"/>
    </source>
</evidence>
<reference evidence="2 3" key="1">
    <citation type="submission" date="2023-01" db="EMBL/GenBank/DDBJ databases">
        <title>Analysis of 21 Apiospora genomes using comparative genomics revels a genus with tremendous synthesis potential of carbohydrate active enzymes and secondary metabolites.</title>
        <authorList>
            <person name="Sorensen T."/>
        </authorList>
    </citation>
    <scope>NUCLEOTIDE SEQUENCE [LARGE SCALE GENOMIC DNA]</scope>
    <source>
        <strain evidence="2 3">CBS 20057</strain>
    </source>
</reference>
<dbReference type="SUPFAM" id="SSF52833">
    <property type="entry name" value="Thioredoxin-like"/>
    <property type="match status" value="1"/>
</dbReference>
<proteinExistence type="predicted"/>
<protein>
    <recommendedName>
        <fullName evidence="1">GST N-terminal domain-containing protein</fullName>
    </recommendedName>
</protein>